<dbReference type="GO" id="GO:0030286">
    <property type="term" value="C:dynein complex"/>
    <property type="evidence" value="ECO:0007669"/>
    <property type="project" value="InterPro"/>
</dbReference>
<reference evidence="2" key="1">
    <citation type="submission" date="2021-01" db="UniProtKB">
        <authorList>
            <consortium name="EnsemblMetazoa"/>
        </authorList>
    </citation>
    <scope>IDENTIFICATION</scope>
</reference>
<protein>
    <recommendedName>
        <fullName evidence="1">Dynein heavy chain C-terminal domain-containing protein</fullName>
    </recommendedName>
</protein>
<dbReference type="GO" id="GO:0045505">
    <property type="term" value="F:dynein intermediate chain binding"/>
    <property type="evidence" value="ECO:0007669"/>
    <property type="project" value="InterPro"/>
</dbReference>
<dbReference type="GO" id="GO:0051959">
    <property type="term" value="F:dynein light intermediate chain binding"/>
    <property type="evidence" value="ECO:0007669"/>
    <property type="project" value="InterPro"/>
</dbReference>
<dbReference type="GO" id="GO:0007018">
    <property type="term" value="P:microtubule-based movement"/>
    <property type="evidence" value="ECO:0007669"/>
    <property type="project" value="InterPro"/>
</dbReference>
<dbReference type="PANTHER" id="PTHR22878">
    <property type="entry name" value="DYNEIN HEAVY CHAIN 6, AXONEMAL-LIKE-RELATED"/>
    <property type="match status" value="1"/>
</dbReference>
<feature type="domain" description="Dynein heavy chain C-terminal" evidence="1">
    <location>
        <begin position="58"/>
        <end position="154"/>
    </location>
</feature>
<keyword evidence="3" id="KW-1185">Reference proteome</keyword>
<evidence type="ECO:0000313" key="3">
    <source>
        <dbReference type="Proteomes" id="UP000594262"/>
    </source>
</evidence>
<evidence type="ECO:0000259" key="1">
    <source>
        <dbReference type="Pfam" id="PF18199"/>
    </source>
</evidence>
<accession>A0A7M5TTV2</accession>
<proteinExistence type="predicted"/>
<dbReference type="PANTHER" id="PTHR22878:SF63">
    <property type="entry name" value="DYNEIN AXONEMAL HEAVY CHAIN 10"/>
    <property type="match status" value="1"/>
</dbReference>
<organism evidence="2 3">
    <name type="scientific">Clytia hemisphaerica</name>
    <dbReference type="NCBI Taxonomy" id="252671"/>
    <lineage>
        <taxon>Eukaryota</taxon>
        <taxon>Metazoa</taxon>
        <taxon>Cnidaria</taxon>
        <taxon>Hydrozoa</taxon>
        <taxon>Hydroidolina</taxon>
        <taxon>Leptothecata</taxon>
        <taxon>Obeliida</taxon>
        <taxon>Clytiidae</taxon>
        <taxon>Clytia</taxon>
    </lineage>
</organism>
<evidence type="ECO:0000313" key="2">
    <source>
        <dbReference type="EnsemblMetazoa" id="CLYHEMP001784.4"/>
    </source>
</evidence>
<name>A0A7M5TTV2_9CNID</name>
<dbReference type="InterPro" id="IPR026983">
    <property type="entry name" value="DHC"/>
</dbReference>
<dbReference type="InterPro" id="IPR041228">
    <property type="entry name" value="Dynein_C"/>
</dbReference>
<dbReference type="AlphaFoldDB" id="A0A7M5TTV2"/>
<dbReference type="OrthoDB" id="6017186at2759"/>
<dbReference type="EnsemblMetazoa" id="CLYHEMT001784.4">
    <property type="protein sequence ID" value="CLYHEMP001784.4"/>
    <property type="gene ID" value="CLYHEMG001784"/>
</dbReference>
<dbReference type="Proteomes" id="UP000594262">
    <property type="component" value="Unplaced"/>
</dbReference>
<sequence>KCWKHTTSRGGKNKKQLAGLRAECDPDLYMEVIEALPLANTPDVFGLHPNAEIGYSTTAAKDMWTQLVELQPQTGGDSGGKSREEFIGKIAADIQEKLPTLYDVNGFRKKLGLEISPTTVVLLQELDVLIRKMGTTLMNLQRALAGEVGMDNGLFQKKTVYPLLRRSISVPRG</sequence>
<dbReference type="Pfam" id="PF18199">
    <property type="entry name" value="Dynein_C"/>
    <property type="match status" value="1"/>
</dbReference>
<dbReference type="Gene3D" id="1.20.1270.280">
    <property type="match status" value="1"/>
</dbReference>